<dbReference type="STRING" id="264251.FB00_13525"/>
<dbReference type="EMBL" id="JNBQ01000018">
    <property type="protein sequence ID" value="KLN34193.1"/>
    <property type="molecule type" value="Genomic_DNA"/>
</dbReference>
<dbReference type="Proteomes" id="UP000035265">
    <property type="component" value="Unassembled WGS sequence"/>
</dbReference>
<dbReference type="Pfam" id="PF19739">
    <property type="entry name" value="DUF6228"/>
    <property type="match status" value="1"/>
</dbReference>
<evidence type="ECO:0000313" key="2">
    <source>
        <dbReference type="Proteomes" id="UP000035265"/>
    </source>
</evidence>
<dbReference type="PATRIC" id="fig|264251.5.peg.2752"/>
<reference evidence="1 2" key="1">
    <citation type="submission" date="2014-05" db="EMBL/GenBank/DDBJ databases">
        <title>Cellulosimicrobium funkei U11 genome.</title>
        <authorList>
            <person name="Hu C."/>
            <person name="Gong Y."/>
            <person name="Wan W."/>
            <person name="Jiang M."/>
        </authorList>
    </citation>
    <scope>NUCLEOTIDE SEQUENCE [LARGE SCALE GENOMIC DNA]</scope>
    <source>
        <strain evidence="1 2">U11</strain>
    </source>
</reference>
<dbReference type="RefSeq" id="WP_197088808.1">
    <property type="nucleotide sequence ID" value="NZ_JNBQ01000018.1"/>
</dbReference>
<proteinExistence type="predicted"/>
<comment type="caution">
    <text evidence="1">The sequence shown here is derived from an EMBL/GenBank/DDBJ whole genome shotgun (WGS) entry which is preliminary data.</text>
</comment>
<name>A0A0H2KM00_9MICO</name>
<dbReference type="AlphaFoldDB" id="A0A0H2KM00"/>
<protein>
    <submittedName>
        <fullName evidence="1">Uncharacterized protein</fullName>
    </submittedName>
</protein>
<gene>
    <name evidence="1" type="ORF">FB00_13525</name>
</gene>
<dbReference type="InterPro" id="IPR046196">
    <property type="entry name" value="DUF6228"/>
</dbReference>
<keyword evidence="2" id="KW-1185">Reference proteome</keyword>
<sequence length="141" mass="15900">MFDQAAVRITASTGLTLEFEQSFPYGPDDPYVSGMLVRAVGDHLQVEQRIILSLGSGGLSAFLYGLYDEFRGWAGERTWQSLEDELRVVARHDGHVHLRWEVTNRPYDDDSWTFSTTTHHGAGEDLRRIADAFHALLDTST</sequence>
<evidence type="ECO:0000313" key="1">
    <source>
        <dbReference type="EMBL" id="KLN34193.1"/>
    </source>
</evidence>
<organism evidence="1 2">
    <name type="scientific">Cellulosimicrobium funkei</name>
    <dbReference type="NCBI Taxonomy" id="264251"/>
    <lineage>
        <taxon>Bacteria</taxon>
        <taxon>Bacillati</taxon>
        <taxon>Actinomycetota</taxon>
        <taxon>Actinomycetes</taxon>
        <taxon>Micrococcales</taxon>
        <taxon>Promicromonosporaceae</taxon>
        <taxon>Cellulosimicrobium</taxon>
    </lineage>
</organism>
<accession>A0A0H2KM00</accession>